<evidence type="ECO:0000313" key="3">
    <source>
        <dbReference type="Proteomes" id="UP000265836"/>
    </source>
</evidence>
<evidence type="ECO:0000256" key="1">
    <source>
        <dbReference type="SAM" id="Phobius"/>
    </source>
</evidence>
<keyword evidence="1" id="KW-0472">Membrane</keyword>
<dbReference type="AlphaFoldDB" id="A0A397MB59"/>
<keyword evidence="1" id="KW-1133">Transmembrane helix</keyword>
<dbReference type="Proteomes" id="UP000265836">
    <property type="component" value="Unassembled WGS sequence"/>
</dbReference>
<organism evidence="2 3">
    <name type="scientific">Ectopseudomonas oleovorans</name>
    <name type="common">Pseudomonas oleovorans</name>
    <dbReference type="NCBI Taxonomy" id="301"/>
    <lineage>
        <taxon>Bacteria</taxon>
        <taxon>Pseudomonadati</taxon>
        <taxon>Pseudomonadota</taxon>
        <taxon>Gammaproteobacteria</taxon>
        <taxon>Pseudomonadales</taxon>
        <taxon>Pseudomonadaceae</taxon>
        <taxon>Ectopseudomonas</taxon>
    </lineage>
</organism>
<keyword evidence="1" id="KW-0812">Transmembrane</keyword>
<dbReference type="RefSeq" id="WP_119693463.1">
    <property type="nucleotide sequence ID" value="NZ_QXDA01000004.1"/>
</dbReference>
<protein>
    <submittedName>
        <fullName evidence="2">Uncharacterized protein</fullName>
    </submittedName>
</protein>
<evidence type="ECO:0000313" key="2">
    <source>
        <dbReference type="EMBL" id="RIA22242.1"/>
    </source>
</evidence>
<comment type="caution">
    <text evidence="2">The sequence shown here is derived from an EMBL/GenBank/DDBJ whole genome shotgun (WGS) entry which is preliminary data.</text>
</comment>
<reference evidence="2 3" key="1">
    <citation type="submission" date="2018-08" db="EMBL/GenBank/DDBJ databases">
        <title>Genome sequencing of rice bacterial endophytes.</title>
        <authorList>
            <person name="Venturi V."/>
        </authorList>
    </citation>
    <scope>NUCLEOTIDE SEQUENCE [LARGE SCALE GENOMIC DNA]</scope>
    <source>
        <strain evidence="2 3">E1205</strain>
    </source>
</reference>
<feature type="transmembrane region" description="Helical" evidence="1">
    <location>
        <begin position="523"/>
        <end position="545"/>
    </location>
</feature>
<accession>A0A397MB59</accession>
<dbReference type="EMBL" id="QXDA01000004">
    <property type="protein sequence ID" value="RIA22242.1"/>
    <property type="molecule type" value="Genomic_DNA"/>
</dbReference>
<sequence>MTSRSHDLQVQQVNCFYNYTVGLDVTEVDLLKTATRLLRSGIVRTVCFSDLKAVYLNERGKLQLEWLNPQGRQWDNNWTIKFKESLPKHAIDDLVFCLELSFHERRIKGAENRKAPPYLRAALSPFILEHDDYSLPIYPWLKLHADGLMSISFQLDTAWNDLAETDFIEDIVNLFQRYFDRIWVQAELQRMDGERLLSDAFENEISIGGQGVASRKSRKLVRKMRQRSKAVLEESLGKEGRSFELCGESWSLHQIAGSEGQSEWEATIDLCRSIYINAVASQIVISGDRKDSSDVEVKLWQGRPSISLMRFSGQPQSKSELLRKFAASMSRILIRSPGVKSLPPLPPDLRPFDDYCFHGNRALLLWTWMRTRNSPEDAWEDGNTRANLLENQARAEHFEYYNMLIARACAIAGSPQSDEHLVYAYETLAAADAMIHQSSQAGEITDALEYLMEAAGTAALIASGKEQARWHLDERRFRNEMRRVSVDRWLAAVFGFVGAAGLADLVIQPLLQEIYPVQADWLIGLSAFALASLVVGVLAVPIWVVNRMRGE</sequence>
<feature type="transmembrane region" description="Helical" evidence="1">
    <location>
        <begin position="489"/>
        <end position="511"/>
    </location>
</feature>
<gene>
    <name evidence="2" type="ORF">DFO61_2916</name>
</gene>
<name>A0A397MB59_ECTOL</name>
<proteinExistence type="predicted"/>